<dbReference type="InterPro" id="IPR040079">
    <property type="entry name" value="Glutathione_S-Trfase"/>
</dbReference>
<dbReference type="Proteomes" id="UP000324760">
    <property type="component" value="Chromosome"/>
</dbReference>
<comment type="similarity">
    <text evidence="1 3">Belongs to the GST superfamily.</text>
</comment>
<dbReference type="SUPFAM" id="SSF52833">
    <property type="entry name" value="Thioredoxin-like"/>
    <property type="match status" value="1"/>
</dbReference>
<evidence type="ECO:0000256" key="3">
    <source>
        <dbReference type="RuleBase" id="RU003494"/>
    </source>
</evidence>
<name>A0A5P1RCK6_9GAMM</name>
<organism evidence="6 7">
    <name type="scientific">Neptunomonas concharum</name>
    <dbReference type="NCBI Taxonomy" id="1031538"/>
    <lineage>
        <taxon>Bacteria</taxon>
        <taxon>Pseudomonadati</taxon>
        <taxon>Pseudomonadota</taxon>
        <taxon>Gammaproteobacteria</taxon>
        <taxon>Oceanospirillales</taxon>
        <taxon>Oceanospirillaceae</taxon>
        <taxon>Neptunomonas</taxon>
    </lineage>
</organism>
<evidence type="ECO:0000256" key="2">
    <source>
        <dbReference type="ARBA" id="ARBA00022679"/>
    </source>
</evidence>
<protein>
    <submittedName>
        <fullName evidence="6">Glutathione S-transferase family protein</fullName>
    </submittedName>
</protein>
<dbReference type="InterPro" id="IPR004045">
    <property type="entry name" value="Glutathione_S-Trfase_N"/>
</dbReference>
<accession>A0A5P1RCK6</accession>
<dbReference type="InterPro" id="IPR036282">
    <property type="entry name" value="Glutathione-S-Trfase_C_sf"/>
</dbReference>
<feature type="domain" description="GST N-terminal" evidence="4">
    <location>
        <begin position="1"/>
        <end position="80"/>
    </location>
</feature>
<dbReference type="SFLD" id="SFLDG01150">
    <property type="entry name" value="Main.1:_Beta-like"/>
    <property type="match status" value="1"/>
</dbReference>
<dbReference type="Gene3D" id="3.40.30.10">
    <property type="entry name" value="Glutaredoxin"/>
    <property type="match status" value="1"/>
</dbReference>
<evidence type="ECO:0000313" key="6">
    <source>
        <dbReference type="EMBL" id="QEQ97404.1"/>
    </source>
</evidence>
<evidence type="ECO:0000313" key="7">
    <source>
        <dbReference type="Proteomes" id="UP000324760"/>
    </source>
</evidence>
<dbReference type="Gene3D" id="1.20.1050.10">
    <property type="match status" value="1"/>
</dbReference>
<dbReference type="InterPro" id="IPR036249">
    <property type="entry name" value="Thioredoxin-like_sf"/>
</dbReference>
<dbReference type="Pfam" id="PF00043">
    <property type="entry name" value="GST_C"/>
    <property type="match status" value="1"/>
</dbReference>
<dbReference type="SUPFAM" id="SSF47616">
    <property type="entry name" value="GST C-terminal domain-like"/>
    <property type="match status" value="1"/>
</dbReference>
<proteinExistence type="inferred from homology"/>
<evidence type="ECO:0000256" key="1">
    <source>
        <dbReference type="ARBA" id="ARBA00007409"/>
    </source>
</evidence>
<sequence length="203" mass="22806">MIKVYGSVLSRAAMVMVTLETLGLEYELVDIGTRSEASQSDDYRALNPTGKVPTLVDGDFTLFETQAILYYLVRKYGEGQLWANTPEGEADILRWSLYISNQLEAPALDLLLQVKYSAANPDQQVVNKANAELLRFFPVLEQQLTGKEYLCGEKSIADIHGAMVLSWAKLSGFDFTPFPAIHDWIRRILSSEENKRVAAKVKR</sequence>
<dbReference type="EMBL" id="CP043869">
    <property type="protein sequence ID" value="QEQ97404.1"/>
    <property type="molecule type" value="Genomic_DNA"/>
</dbReference>
<dbReference type="PANTHER" id="PTHR44051:SF8">
    <property type="entry name" value="GLUTATHIONE S-TRANSFERASE GSTA"/>
    <property type="match status" value="1"/>
</dbReference>
<dbReference type="SFLD" id="SFLDS00019">
    <property type="entry name" value="Glutathione_Transferase_(cytos"/>
    <property type="match status" value="1"/>
</dbReference>
<reference evidence="6 7" key="1">
    <citation type="journal article" date="2019" name="Biochem. Eng. J.">
        <title>Metabolic engineering of the marine bacteria Neptunomonas concharum for the production of acetoin and meso-2,3-butanediol from acetate.</title>
        <authorList>
            <person name="Li W."/>
            <person name="Pu N."/>
            <person name="Liu C.-X."/>
            <person name="Yuan Q.-P."/>
            <person name="Li Z.-J."/>
        </authorList>
    </citation>
    <scope>NUCLEOTIDE SEQUENCE [LARGE SCALE GENOMIC DNA]</scope>
    <source>
        <strain evidence="6 7">JCM17730</strain>
    </source>
</reference>
<evidence type="ECO:0000259" key="4">
    <source>
        <dbReference type="PROSITE" id="PS50404"/>
    </source>
</evidence>
<dbReference type="KEGG" id="ncu:F0U83_12145"/>
<dbReference type="CDD" id="cd03046">
    <property type="entry name" value="GST_N_GTT1_like"/>
    <property type="match status" value="1"/>
</dbReference>
<keyword evidence="7" id="KW-1185">Reference proteome</keyword>
<dbReference type="OrthoDB" id="9803562at2"/>
<dbReference type="PROSITE" id="PS50404">
    <property type="entry name" value="GST_NTER"/>
    <property type="match status" value="1"/>
</dbReference>
<dbReference type="PANTHER" id="PTHR44051">
    <property type="entry name" value="GLUTATHIONE S-TRANSFERASE-RELATED"/>
    <property type="match status" value="1"/>
</dbReference>
<gene>
    <name evidence="6" type="ORF">F0U83_12145</name>
</gene>
<dbReference type="FunFam" id="3.40.30.10:FF:000039">
    <property type="entry name" value="Glutathione S-transferase domain"/>
    <property type="match status" value="1"/>
</dbReference>
<feature type="domain" description="GST C-terminal" evidence="5">
    <location>
        <begin position="85"/>
        <end position="203"/>
    </location>
</feature>
<dbReference type="GO" id="GO:0016740">
    <property type="term" value="F:transferase activity"/>
    <property type="evidence" value="ECO:0007669"/>
    <property type="project" value="UniProtKB-KW"/>
</dbReference>
<evidence type="ECO:0000259" key="5">
    <source>
        <dbReference type="PROSITE" id="PS50405"/>
    </source>
</evidence>
<dbReference type="RefSeq" id="WP_138986954.1">
    <property type="nucleotide sequence ID" value="NZ_CP043869.1"/>
</dbReference>
<dbReference type="InterPro" id="IPR004046">
    <property type="entry name" value="GST_C"/>
</dbReference>
<dbReference type="Pfam" id="PF02798">
    <property type="entry name" value="GST_N"/>
    <property type="match status" value="1"/>
</dbReference>
<dbReference type="PROSITE" id="PS50405">
    <property type="entry name" value="GST_CTER"/>
    <property type="match status" value="1"/>
</dbReference>
<dbReference type="InterPro" id="IPR010987">
    <property type="entry name" value="Glutathione-S-Trfase_C-like"/>
</dbReference>
<keyword evidence="2 6" id="KW-0808">Transferase</keyword>
<dbReference type="SFLD" id="SFLDG00358">
    <property type="entry name" value="Main_(cytGST)"/>
    <property type="match status" value="1"/>
</dbReference>
<dbReference type="AlphaFoldDB" id="A0A5P1RCK6"/>